<dbReference type="OrthoDB" id="9789133at2"/>
<dbReference type="AlphaFoldDB" id="A0A3P3WFU1"/>
<keyword evidence="2" id="KW-1185">Reference proteome</keyword>
<sequence>MATWHGKKIFLSGDTTNSETIASQTDLDLAFVPIWLLMDIEEKNVDFKILSKKYAIYHIGRNDKITLDEKDFQLKLLDKQGDVITIAY</sequence>
<comment type="caution">
    <text evidence="1">The sequence shown here is derived from an EMBL/GenBank/DDBJ whole genome shotgun (WGS) entry which is preliminary data.</text>
</comment>
<dbReference type="Proteomes" id="UP000271937">
    <property type="component" value="Unassembled WGS sequence"/>
</dbReference>
<reference evidence="1 2" key="1">
    <citation type="submission" date="2018-11" db="EMBL/GenBank/DDBJ databases">
        <title>Flavobacterium sp. nov., YIM 102600 draft genome.</title>
        <authorList>
            <person name="Li G."/>
            <person name="Jiang Y."/>
        </authorList>
    </citation>
    <scope>NUCLEOTIDE SEQUENCE [LARGE SCALE GENOMIC DNA]</scope>
    <source>
        <strain evidence="1 2">YIM 102600</strain>
    </source>
</reference>
<gene>
    <name evidence="1" type="ORF">EG849_00430</name>
</gene>
<dbReference type="RefSeq" id="WP_125011112.1">
    <property type="nucleotide sequence ID" value="NZ_RQVR01000001.1"/>
</dbReference>
<dbReference type="EMBL" id="RQVR01000001">
    <property type="protein sequence ID" value="RRJ93970.1"/>
    <property type="molecule type" value="Genomic_DNA"/>
</dbReference>
<name>A0A3P3WFU1_9FLAO</name>
<proteinExistence type="predicted"/>
<evidence type="ECO:0000313" key="1">
    <source>
        <dbReference type="EMBL" id="RRJ93970.1"/>
    </source>
</evidence>
<accession>A0A3P3WFU1</accession>
<protein>
    <submittedName>
        <fullName evidence="1">Uncharacterized protein</fullName>
    </submittedName>
</protein>
<organism evidence="1 2">
    <name type="scientific">Flavobacterium macacae</name>
    <dbReference type="NCBI Taxonomy" id="2488993"/>
    <lineage>
        <taxon>Bacteria</taxon>
        <taxon>Pseudomonadati</taxon>
        <taxon>Bacteroidota</taxon>
        <taxon>Flavobacteriia</taxon>
        <taxon>Flavobacteriales</taxon>
        <taxon>Flavobacteriaceae</taxon>
        <taxon>Flavobacterium</taxon>
    </lineage>
</organism>
<evidence type="ECO:0000313" key="2">
    <source>
        <dbReference type="Proteomes" id="UP000271937"/>
    </source>
</evidence>